<evidence type="ECO:0000256" key="1">
    <source>
        <dbReference type="ARBA" id="ARBA00007946"/>
    </source>
</evidence>
<dbReference type="EMBL" id="JARJCW010000001">
    <property type="protein sequence ID" value="KAJ7230696.1"/>
    <property type="molecule type" value="Genomic_DNA"/>
</dbReference>
<evidence type="ECO:0000313" key="3">
    <source>
        <dbReference type="EMBL" id="KAJ7230696.1"/>
    </source>
</evidence>
<comment type="caution">
    <text evidence="3">The sequence shown here is derived from an EMBL/GenBank/DDBJ whole genome shotgun (WGS) entry which is preliminary data.</text>
</comment>
<evidence type="ECO:0000256" key="2">
    <source>
        <dbReference type="ARBA" id="ARBA00023239"/>
    </source>
</evidence>
<dbReference type="Proteomes" id="UP001219525">
    <property type="component" value="Unassembled WGS sequence"/>
</dbReference>
<dbReference type="Gene3D" id="1.10.600.10">
    <property type="entry name" value="Farnesyl Diphosphate Synthase"/>
    <property type="match status" value="1"/>
</dbReference>
<dbReference type="AlphaFoldDB" id="A0AAD6YVS4"/>
<accession>A0AAD6YVS4</accession>
<dbReference type="GO" id="GO:0016838">
    <property type="term" value="F:carbon-oxygen lyase activity, acting on phosphates"/>
    <property type="evidence" value="ECO:0007669"/>
    <property type="project" value="InterPro"/>
</dbReference>
<keyword evidence="4" id="KW-1185">Reference proteome</keyword>
<sequence length="361" mass="41238">MSNPLSNYAISVKRLLTDLEYRYEPPPPHDANYWDLFHQWILYTLQATSSCSEKRLAEIEHAAGTFSKRVYPCASTELQLLFAKITGVGLLIDDSVQDEATCAEIAQFSHKLFLGEPQGNRLLALFHATLKELSYLFESNEVLRDMAVVPWISFVDGCLMERQMFISQREASKATYLERLPPEFPRYLRIKAGASESFVAMIFKATKDQNVPVSKYIKVVPDVVFISDVMNDILSFYKEELAEETYNFIHLRTRSLSSAEKHGSGAAGEWTVDDTFQLLCQEVLEATRRVDEVLRLEECERKMRGEIVPEGSDGIDELDVEIAKQWRGWRDGYISWHLECRRYKLDFLMGSGVGENKSGGV</sequence>
<dbReference type="SFLD" id="SFLDS00005">
    <property type="entry name" value="Isoprenoid_Synthase_Type_I"/>
    <property type="match status" value="1"/>
</dbReference>
<dbReference type="InterPro" id="IPR024652">
    <property type="entry name" value="Trichodiene_synth"/>
</dbReference>
<proteinExistence type="inferred from homology"/>
<dbReference type="InterPro" id="IPR008949">
    <property type="entry name" value="Isoprenoid_synthase_dom_sf"/>
</dbReference>
<dbReference type="SUPFAM" id="SSF48576">
    <property type="entry name" value="Terpenoid synthases"/>
    <property type="match status" value="1"/>
</dbReference>
<organism evidence="3 4">
    <name type="scientific">Mycena pura</name>
    <dbReference type="NCBI Taxonomy" id="153505"/>
    <lineage>
        <taxon>Eukaryota</taxon>
        <taxon>Fungi</taxon>
        <taxon>Dikarya</taxon>
        <taxon>Basidiomycota</taxon>
        <taxon>Agaricomycotina</taxon>
        <taxon>Agaricomycetes</taxon>
        <taxon>Agaricomycetidae</taxon>
        <taxon>Agaricales</taxon>
        <taxon>Marasmiineae</taxon>
        <taxon>Mycenaceae</taxon>
        <taxon>Mycena</taxon>
    </lineage>
</organism>
<dbReference type="SFLD" id="SFLDG01021">
    <property type="entry name" value="Trichodiene_Synthase_Like"/>
    <property type="match status" value="1"/>
</dbReference>
<gene>
    <name evidence="3" type="ORF">GGX14DRAFT_584324</name>
</gene>
<keyword evidence="2" id="KW-0456">Lyase</keyword>
<name>A0AAD6YVS4_9AGAR</name>
<comment type="similarity">
    <text evidence="1">Belongs to the trichodiene synthase family.</text>
</comment>
<reference evidence="3" key="1">
    <citation type="submission" date="2023-03" db="EMBL/GenBank/DDBJ databases">
        <title>Massive genome expansion in bonnet fungi (Mycena s.s.) driven by repeated elements and novel gene families across ecological guilds.</title>
        <authorList>
            <consortium name="Lawrence Berkeley National Laboratory"/>
            <person name="Harder C.B."/>
            <person name="Miyauchi S."/>
            <person name="Viragh M."/>
            <person name="Kuo A."/>
            <person name="Thoen E."/>
            <person name="Andreopoulos B."/>
            <person name="Lu D."/>
            <person name="Skrede I."/>
            <person name="Drula E."/>
            <person name="Henrissat B."/>
            <person name="Morin E."/>
            <person name="Kohler A."/>
            <person name="Barry K."/>
            <person name="LaButti K."/>
            <person name="Morin E."/>
            <person name="Salamov A."/>
            <person name="Lipzen A."/>
            <person name="Mereny Z."/>
            <person name="Hegedus B."/>
            <person name="Baldrian P."/>
            <person name="Stursova M."/>
            <person name="Weitz H."/>
            <person name="Taylor A."/>
            <person name="Grigoriev I.V."/>
            <person name="Nagy L.G."/>
            <person name="Martin F."/>
            <person name="Kauserud H."/>
        </authorList>
    </citation>
    <scope>NUCLEOTIDE SEQUENCE</scope>
    <source>
        <strain evidence="3">9144</strain>
    </source>
</reference>
<protein>
    <submittedName>
        <fullName evidence="3">Isoprenoid synthase domain-containing protein</fullName>
    </submittedName>
</protein>
<evidence type="ECO:0000313" key="4">
    <source>
        <dbReference type="Proteomes" id="UP001219525"/>
    </source>
</evidence>